<keyword evidence="2" id="KW-1185">Reference proteome</keyword>
<reference evidence="2" key="1">
    <citation type="journal article" date="2015" name="Nat. Genet.">
        <title>The genome and transcriptome of the zoonotic hookworm Ancylostoma ceylanicum identify infection-specific gene families.</title>
        <authorList>
            <person name="Schwarz E.M."/>
            <person name="Hu Y."/>
            <person name="Antoshechkin I."/>
            <person name="Miller M.M."/>
            <person name="Sternberg P.W."/>
            <person name="Aroian R.V."/>
        </authorList>
    </citation>
    <scope>NUCLEOTIDE SEQUENCE</scope>
    <source>
        <strain evidence="2">HY135</strain>
    </source>
</reference>
<dbReference type="EMBL" id="JARK01001339">
    <property type="protein sequence ID" value="EYC32334.1"/>
    <property type="molecule type" value="Genomic_DNA"/>
</dbReference>
<accession>A0A016VXK1</accession>
<evidence type="ECO:0000313" key="1">
    <source>
        <dbReference type="EMBL" id="EYC32334.1"/>
    </source>
</evidence>
<gene>
    <name evidence="1" type="primary">Acey_s0003.g1521</name>
    <name evidence="1" type="ORF">Y032_0003g1521</name>
</gene>
<organism evidence="1 2">
    <name type="scientific">Ancylostoma ceylanicum</name>
    <dbReference type="NCBI Taxonomy" id="53326"/>
    <lineage>
        <taxon>Eukaryota</taxon>
        <taxon>Metazoa</taxon>
        <taxon>Ecdysozoa</taxon>
        <taxon>Nematoda</taxon>
        <taxon>Chromadorea</taxon>
        <taxon>Rhabditida</taxon>
        <taxon>Rhabditina</taxon>
        <taxon>Rhabditomorpha</taxon>
        <taxon>Strongyloidea</taxon>
        <taxon>Ancylostomatidae</taxon>
        <taxon>Ancylostomatinae</taxon>
        <taxon>Ancylostoma</taxon>
    </lineage>
</organism>
<comment type="caution">
    <text evidence="1">The sequence shown here is derived from an EMBL/GenBank/DDBJ whole genome shotgun (WGS) entry which is preliminary data.</text>
</comment>
<dbReference type="AlphaFoldDB" id="A0A016VXK1"/>
<protein>
    <submittedName>
        <fullName evidence="1">Uncharacterized protein</fullName>
    </submittedName>
</protein>
<name>A0A016VXK1_9BILA</name>
<proteinExistence type="predicted"/>
<dbReference type="Proteomes" id="UP000024635">
    <property type="component" value="Unassembled WGS sequence"/>
</dbReference>
<sequence>MSVVKHVDNLLSPFLVDKFLEEKLADNLFLDAMMTGNLSTTIWQSHKRLSASSFEAKVADNLFLEFLVRCKGTFDIVLHFRRERFT</sequence>
<evidence type="ECO:0000313" key="2">
    <source>
        <dbReference type="Proteomes" id="UP000024635"/>
    </source>
</evidence>